<dbReference type="GO" id="GO:0004497">
    <property type="term" value="F:monooxygenase activity"/>
    <property type="evidence" value="ECO:0007669"/>
    <property type="project" value="UniProtKB-KW"/>
</dbReference>
<dbReference type="Proteomes" id="UP001141552">
    <property type="component" value="Unassembled WGS sequence"/>
</dbReference>
<evidence type="ECO:0000256" key="7">
    <source>
        <dbReference type="PIRSR" id="PIRSR602401-1"/>
    </source>
</evidence>
<dbReference type="GO" id="GO:0005506">
    <property type="term" value="F:iron ion binding"/>
    <property type="evidence" value="ECO:0007669"/>
    <property type="project" value="InterPro"/>
</dbReference>
<name>A0A9Q0J6P5_9ROSI</name>
<dbReference type="GO" id="GO:0016705">
    <property type="term" value="F:oxidoreductase activity, acting on paired donors, with incorporation or reduction of molecular oxygen"/>
    <property type="evidence" value="ECO:0007669"/>
    <property type="project" value="InterPro"/>
</dbReference>
<dbReference type="EMBL" id="JAKUCV010005736">
    <property type="protein sequence ID" value="KAJ4830072.1"/>
    <property type="molecule type" value="Genomic_DNA"/>
</dbReference>
<keyword evidence="9" id="KW-0812">Transmembrane</keyword>
<organism evidence="10 11">
    <name type="scientific">Turnera subulata</name>
    <dbReference type="NCBI Taxonomy" id="218843"/>
    <lineage>
        <taxon>Eukaryota</taxon>
        <taxon>Viridiplantae</taxon>
        <taxon>Streptophyta</taxon>
        <taxon>Embryophyta</taxon>
        <taxon>Tracheophyta</taxon>
        <taxon>Spermatophyta</taxon>
        <taxon>Magnoliopsida</taxon>
        <taxon>eudicotyledons</taxon>
        <taxon>Gunneridae</taxon>
        <taxon>Pentapetalae</taxon>
        <taxon>rosids</taxon>
        <taxon>fabids</taxon>
        <taxon>Malpighiales</taxon>
        <taxon>Passifloraceae</taxon>
        <taxon>Turnera</taxon>
    </lineage>
</organism>
<dbReference type="PANTHER" id="PTHR47947">
    <property type="entry name" value="CYTOCHROME P450 82C3-RELATED"/>
    <property type="match status" value="1"/>
</dbReference>
<dbReference type="Pfam" id="PF00067">
    <property type="entry name" value="p450"/>
    <property type="match status" value="1"/>
</dbReference>
<dbReference type="SUPFAM" id="SSF48264">
    <property type="entry name" value="Cytochrome P450"/>
    <property type="match status" value="1"/>
</dbReference>
<protein>
    <recommendedName>
        <fullName evidence="12">Cytochrome P450</fullName>
    </recommendedName>
</protein>
<dbReference type="InterPro" id="IPR050651">
    <property type="entry name" value="Plant_Cytochrome_P450_Monoox"/>
</dbReference>
<reference evidence="10" key="1">
    <citation type="submission" date="2022-02" db="EMBL/GenBank/DDBJ databases">
        <authorList>
            <person name="Henning P.M."/>
            <person name="McCubbin A.G."/>
            <person name="Shore J.S."/>
        </authorList>
    </citation>
    <scope>NUCLEOTIDE SEQUENCE</scope>
    <source>
        <strain evidence="10">F60SS</strain>
        <tissue evidence="10">Leaves</tissue>
    </source>
</reference>
<reference evidence="10" key="2">
    <citation type="journal article" date="2023" name="Plants (Basel)">
        <title>Annotation of the Turnera subulata (Passifloraceae) Draft Genome Reveals the S-Locus Evolved after the Divergence of Turneroideae from Passifloroideae in a Stepwise Manner.</title>
        <authorList>
            <person name="Henning P.M."/>
            <person name="Roalson E.H."/>
            <person name="Mir W."/>
            <person name="McCubbin A.G."/>
            <person name="Shore J.S."/>
        </authorList>
    </citation>
    <scope>NUCLEOTIDE SEQUENCE</scope>
    <source>
        <strain evidence="10">F60SS</strain>
    </source>
</reference>
<comment type="cofactor">
    <cofactor evidence="7">
        <name>heme</name>
        <dbReference type="ChEBI" id="CHEBI:30413"/>
    </cofactor>
</comment>
<evidence type="ECO:0000256" key="1">
    <source>
        <dbReference type="ARBA" id="ARBA00010617"/>
    </source>
</evidence>
<keyword evidence="2 7" id="KW-0349">Heme</keyword>
<evidence type="ECO:0008006" key="12">
    <source>
        <dbReference type="Google" id="ProtNLM"/>
    </source>
</evidence>
<dbReference type="OrthoDB" id="2789670at2759"/>
<feature type="transmembrane region" description="Helical" evidence="9">
    <location>
        <begin position="230"/>
        <end position="249"/>
    </location>
</feature>
<accession>A0A9Q0J6P5</accession>
<dbReference type="InterPro" id="IPR036396">
    <property type="entry name" value="Cyt_P450_sf"/>
</dbReference>
<evidence type="ECO:0000256" key="9">
    <source>
        <dbReference type="SAM" id="Phobius"/>
    </source>
</evidence>
<evidence type="ECO:0000256" key="3">
    <source>
        <dbReference type="ARBA" id="ARBA00022723"/>
    </source>
</evidence>
<dbReference type="CDD" id="cd20654">
    <property type="entry name" value="CYP82"/>
    <property type="match status" value="1"/>
</dbReference>
<dbReference type="FunFam" id="1.10.630.10:FF:000026">
    <property type="entry name" value="Cytochrome P450 82C4"/>
    <property type="match status" value="1"/>
</dbReference>
<dbReference type="InterPro" id="IPR001128">
    <property type="entry name" value="Cyt_P450"/>
</dbReference>
<evidence type="ECO:0000256" key="8">
    <source>
        <dbReference type="RuleBase" id="RU000461"/>
    </source>
</evidence>
<gene>
    <name evidence="10" type="ORF">Tsubulata_909278</name>
</gene>
<comment type="caution">
    <text evidence="10">The sequence shown here is derived from an EMBL/GenBank/DDBJ whole genome shotgun (WGS) entry which is preliminary data.</text>
</comment>
<evidence type="ECO:0000256" key="6">
    <source>
        <dbReference type="ARBA" id="ARBA00023033"/>
    </source>
</evidence>
<dbReference type="GO" id="GO:0020037">
    <property type="term" value="F:heme binding"/>
    <property type="evidence" value="ECO:0007669"/>
    <property type="project" value="InterPro"/>
</dbReference>
<keyword evidence="5 7" id="KW-0408">Iron</keyword>
<proteinExistence type="inferred from homology"/>
<keyword evidence="11" id="KW-1185">Reference proteome</keyword>
<dbReference type="Gene3D" id="1.10.630.10">
    <property type="entry name" value="Cytochrome P450"/>
    <property type="match status" value="1"/>
</dbReference>
<dbReference type="PROSITE" id="PS00086">
    <property type="entry name" value="CYTOCHROME_P450"/>
    <property type="match status" value="1"/>
</dbReference>
<keyword evidence="9" id="KW-1133">Transmembrane helix</keyword>
<keyword evidence="6 8" id="KW-0503">Monooxygenase</keyword>
<evidence type="ECO:0000313" key="11">
    <source>
        <dbReference type="Proteomes" id="UP001141552"/>
    </source>
</evidence>
<evidence type="ECO:0000256" key="5">
    <source>
        <dbReference type="ARBA" id="ARBA00023004"/>
    </source>
</evidence>
<evidence type="ECO:0000256" key="2">
    <source>
        <dbReference type="ARBA" id="ARBA00022617"/>
    </source>
</evidence>
<evidence type="ECO:0000256" key="4">
    <source>
        <dbReference type="ARBA" id="ARBA00023002"/>
    </source>
</evidence>
<comment type="similarity">
    <text evidence="1 8">Belongs to the cytochrome P450 family.</text>
</comment>
<sequence length="530" mass="59871">MENLSSMDPYQQLITAAVFASLVILYFLVFQRSKTPKKRDEKEAPEPAGAWPIIGHFHLFGGADQLLHHKLAEIADKYGSTLQLRLGSLRGFVVSSREVAKECYTIHDKAFASRPTTTATKLMCYNHAVFGFGPYNSYWREMRKIVAVKFLSGHRLEMLKLVQVSEVNRLIKKLYNLWVGNDCLPVLVDLKQMFRDLSLSVIVKVVAGKDYADSSNEEEAKRCHQAISDFFHLMGASVVSDAFPFLWWLDLQGLEQAMKKTAKEFDSIFGGWLDEHRRGRVSGETKEEGEQEDFVDLLLSLEEAGHFSDFPYDADTVIKSACLSLLSGGSDTMPTALTWAVSLLLNNPLTLKKAQEELDLQVGKQRKVAESDIKNLVYIQAIIKETFRLYPVVPLSGPREAIEDCIVDGYRVRKGTRLMVNIWKIQRDPMYWKDPLAFQPERFLTTNADIDVRGQHFELLPFGSGRRSCPGGSFSLQALHLTLARLLHSFDLKTSGDFPIDMTETPGVNVPKATPLQILISPRLPTELYM</sequence>
<dbReference type="AlphaFoldDB" id="A0A9Q0J6P5"/>
<dbReference type="PANTHER" id="PTHR47947:SF19">
    <property type="entry name" value="CYTOCHROME P450 82C3-RELATED"/>
    <property type="match status" value="1"/>
</dbReference>
<keyword evidence="3 7" id="KW-0479">Metal-binding</keyword>
<feature type="binding site" description="axial binding residue" evidence="7">
    <location>
        <position position="469"/>
    </location>
    <ligand>
        <name>heme</name>
        <dbReference type="ChEBI" id="CHEBI:30413"/>
    </ligand>
    <ligandPart>
        <name>Fe</name>
        <dbReference type="ChEBI" id="CHEBI:18248"/>
    </ligandPart>
</feature>
<feature type="transmembrane region" description="Helical" evidence="9">
    <location>
        <begin position="12"/>
        <end position="30"/>
    </location>
</feature>
<dbReference type="PRINTS" id="PR00463">
    <property type="entry name" value="EP450I"/>
</dbReference>
<dbReference type="InterPro" id="IPR017972">
    <property type="entry name" value="Cyt_P450_CS"/>
</dbReference>
<keyword evidence="9" id="KW-0472">Membrane</keyword>
<dbReference type="PRINTS" id="PR00385">
    <property type="entry name" value="P450"/>
</dbReference>
<dbReference type="InterPro" id="IPR002401">
    <property type="entry name" value="Cyt_P450_E_grp-I"/>
</dbReference>
<evidence type="ECO:0000313" key="10">
    <source>
        <dbReference type="EMBL" id="KAJ4830072.1"/>
    </source>
</evidence>
<keyword evidence="4 8" id="KW-0560">Oxidoreductase</keyword>